<protein>
    <submittedName>
        <fullName evidence="1">TIGR02687 family protein</fullName>
    </submittedName>
</protein>
<sequence>MELNEIIETLKQTYSNPLSDHQKRRIIFWLDKDQEFLDVIEEIDIPDVTIHRVTEKNSFQTKYLLEEEDTDTNYLIYTTEELLTEDNWLIDTYLYSQSFYADKVSIIMRDIGIDPPLRAIVKKYKKFFGSKERVRKLKAFGITQFTEETFEVALMSVLCNVRTPNFEDVLKAVLMDTVDEEENKFIIEMEKFLDVKAFWKYVSKYYGFEQSEPSLKKLMTHLTVTTLSHSIKEEHLLNVKDYIAHSNRTNSLVFIDRWMHHKDDSASYDALVRHIENDINLRDIVQQMNIDEYKKDDVFPYFDQAIIQYIYNGLKSQHEDYEEYKSLIRLRRAKHFYPEYQYFYEALFNTVEMYAFKKEYPMGIPKQSMKDMHKNYIDNYYIMDSLYRRFYNAFDQAEQDERLNELQRMIEYLYTNWFISELNTHWSSSIREEVKDEWAIDGVAKQQEFYRNYVDPKVRKGDRVFVIISDALRYDVGVEVADRLETETRGSSQVETMLSVIPSVTKLGMASLLPHRSIEFDDNGSVLVNGQSSQGIQERMKLLQSVNEDSIAVSFAEMETMGKSGRREYFKGKKVIYIYHNTIDATGDHASTEKFTFDAVDKAIDEIYNIVKMIRDDLSGTNILITADHGFIYQRKPLEESDKIEKVDFSINEVKRRYLLSKESAMVDGLLRIPLNGIISNDQEWNAYVPKSTIRFKMKGQGVNFVHGGASLQEVVVPLITFKNARRGQKHSQETQKVNIKLTNTSRKITNSIFKLDLFQTEKVSGKMTPRTVNVFMVDDQEEKISNEEVVIADKITEKPEERLFKLRFALKTQDYDKNKNYYLVVKDMETGVVLERIPYTISLGISNEFDF</sequence>
<accession>A0A3E0WID1</accession>
<dbReference type="AlphaFoldDB" id="A0A3E0WID1"/>
<organism evidence="1 2">
    <name type="scientific">Virgibacillus dokdonensis</name>
    <dbReference type="NCBI Taxonomy" id="302167"/>
    <lineage>
        <taxon>Bacteria</taxon>
        <taxon>Bacillati</taxon>
        <taxon>Bacillota</taxon>
        <taxon>Bacilli</taxon>
        <taxon>Bacillales</taxon>
        <taxon>Bacillaceae</taxon>
        <taxon>Virgibacillus</taxon>
    </lineage>
</organism>
<dbReference type="SUPFAM" id="SSF53649">
    <property type="entry name" value="Alkaline phosphatase-like"/>
    <property type="match status" value="1"/>
</dbReference>
<dbReference type="EMBL" id="NFZX01000055">
    <property type="protein sequence ID" value="RFA32732.1"/>
    <property type="molecule type" value="Genomic_DNA"/>
</dbReference>
<dbReference type="InterPro" id="IPR017850">
    <property type="entry name" value="Alkaline_phosphatase_core_sf"/>
</dbReference>
<proteinExistence type="predicted"/>
<dbReference type="RefSeq" id="WP_116279375.1">
    <property type="nucleotide sequence ID" value="NZ_NFZX01000055.1"/>
</dbReference>
<gene>
    <name evidence="1" type="ORF">CAI16_17185</name>
</gene>
<name>A0A3E0WID1_9BACI</name>
<reference evidence="1 2" key="1">
    <citation type="submission" date="2017-05" db="EMBL/GenBank/DDBJ databases">
        <title>Virgibacillus sp. AK90 isolated from a saltern of Kakinada, India.</title>
        <authorList>
            <person name="Gupta V."/>
            <person name="Sidhu C."/>
            <person name="Korpole S."/>
            <person name="Pinnaka A.K."/>
        </authorList>
    </citation>
    <scope>NUCLEOTIDE SEQUENCE [LARGE SCALE GENOMIC DNA]</scope>
    <source>
        <strain evidence="1 2">AK90</strain>
    </source>
</reference>
<evidence type="ECO:0000313" key="1">
    <source>
        <dbReference type="EMBL" id="RFA32732.1"/>
    </source>
</evidence>
<evidence type="ECO:0000313" key="2">
    <source>
        <dbReference type="Proteomes" id="UP000256488"/>
    </source>
</evidence>
<dbReference type="NCBIfam" id="TIGR02687">
    <property type="entry name" value="BREX-1 system phosphatase PglZ type A"/>
    <property type="match status" value="1"/>
</dbReference>
<dbReference type="Pfam" id="PF08665">
    <property type="entry name" value="PglZ"/>
    <property type="match status" value="1"/>
</dbReference>
<comment type="caution">
    <text evidence="1">The sequence shown here is derived from an EMBL/GenBank/DDBJ whole genome shotgun (WGS) entry which is preliminary data.</text>
</comment>
<dbReference type="InterPro" id="IPR014060">
    <property type="entry name" value="PglZ"/>
</dbReference>
<dbReference type="Proteomes" id="UP000256488">
    <property type="component" value="Unassembled WGS sequence"/>
</dbReference>